<evidence type="ECO:0000259" key="2">
    <source>
        <dbReference type="Pfam" id="PF14244"/>
    </source>
</evidence>
<evidence type="ECO:0000256" key="1">
    <source>
        <dbReference type="SAM" id="MobiDB-lite"/>
    </source>
</evidence>
<dbReference type="Pfam" id="PF14244">
    <property type="entry name" value="Retrotran_gag_3"/>
    <property type="match status" value="1"/>
</dbReference>
<accession>A0ABD1LH58</accession>
<evidence type="ECO:0000313" key="4">
    <source>
        <dbReference type="Proteomes" id="UP001603857"/>
    </source>
</evidence>
<dbReference type="InterPro" id="IPR029472">
    <property type="entry name" value="Copia-like_N"/>
</dbReference>
<dbReference type="PANTHER" id="PTHR37610:SF55">
    <property type="entry name" value="RETROTRANSPOSON COPIA-LIKE N-TERMINAL DOMAIN-CONTAINING PROTEIN"/>
    <property type="match status" value="1"/>
</dbReference>
<protein>
    <recommendedName>
        <fullName evidence="2">Retrotransposon Copia-like N-terminal domain-containing protein</fullName>
    </recommendedName>
</protein>
<dbReference type="Proteomes" id="UP001603857">
    <property type="component" value="Unassembled WGS sequence"/>
</dbReference>
<reference evidence="3 4" key="1">
    <citation type="submission" date="2024-08" db="EMBL/GenBank/DDBJ databases">
        <title>Insights into the chromosomal genome structure of Flemingia macrophylla.</title>
        <authorList>
            <person name="Ding Y."/>
            <person name="Zhao Y."/>
            <person name="Bi W."/>
            <person name="Wu M."/>
            <person name="Zhao G."/>
            <person name="Gong Y."/>
            <person name="Li W."/>
            <person name="Zhang P."/>
        </authorList>
    </citation>
    <scope>NUCLEOTIDE SEQUENCE [LARGE SCALE GENOMIC DNA]</scope>
    <source>
        <strain evidence="3">DYQJB</strain>
        <tissue evidence="3">Leaf</tissue>
    </source>
</reference>
<dbReference type="AlphaFoldDB" id="A0ABD1LH58"/>
<feature type="compositionally biased region" description="Low complexity" evidence="1">
    <location>
        <begin position="335"/>
        <end position="344"/>
    </location>
</feature>
<organism evidence="3 4">
    <name type="scientific">Flemingia macrophylla</name>
    <dbReference type="NCBI Taxonomy" id="520843"/>
    <lineage>
        <taxon>Eukaryota</taxon>
        <taxon>Viridiplantae</taxon>
        <taxon>Streptophyta</taxon>
        <taxon>Embryophyta</taxon>
        <taxon>Tracheophyta</taxon>
        <taxon>Spermatophyta</taxon>
        <taxon>Magnoliopsida</taxon>
        <taxon>eudicotyledons</taxon>
        <taxon>Gunneridae</taxon>
        <taxon>Pentapetalae</taxon>
        <taxon>rosids</taxon>
        <taxon>fabids</taxon>
        <taxon>Fabales</taxon>
        <taxon>Fabaceae</taxon>
        <taxon>Papilionoideae</taxon>
        <taxon>50 kb inversion clade</taxon>
        <taxon>NPAAA clade</taxon>
        <taxon>indigoferoid/millettioid clade</taxon>
        <taxon>Phaseoleae</taxon>
        <taxon>Flemingia</taxon>
    </lineage>
</organism>
<dbReference type="EMBL" id="JBGMDY010000009">
    <property type="protein sequence ID" value="KAL2322872.1"/>
    <property type="molecule type" value="Genomic_DNA"/>
</dbReference>
<feature type="region of interest" description="Disordered" evidence="1">
    <location>
        <begin position="228"/>
        <end position="274"/>
    </location>
</feature>
<sequence length="399" mass="44673">MADFDFGDVSSVISAMKDSQNPLSPYYLHPGENPGAVLVSTQLEGGNYHSWSRSMKRALQSKNKFKFVDGSIPMPTPEDELYDAWERCNVMVISWITRSVSAQIAQSTIYIDSAQELWQDLKDHFPKGDYFRTSDLLQEIHSIRQGDRNISSFFTNLKILWEELESLRPIPPCLRQVKCLNDQFATIKAQVLLMEPLPTINKVFSLILQQERQLTGTTAIDSKVLMNTSSSNRPMTGSASNANQNFKSAQSRGNFSNSRGSNMRGRGNSRSGSAKTKICTFCGRERHTEDTCYFKHGFPPDFVFNKPRNANAKVNSAVADDVEEVDDCAEENAEENANSNSAPNQAPSYSFSPEQYAQITALLNKLNTNQGHHSVNQISGGTQMHKNSGYDYLEDDWAC</sequence>
<proteinExistence type="predicted"/>
<dbReference type="PANTHER" id="PTHR37610">
    <property type="entry name" value="CCHC-TYPE DOMAIN-CONTAINING PROTEIN"/>
    <property type="match status" value="1"/>
</dbReference>
<feature type="compositionally biased region" description="Polar residues" evidence="1">
    <location>
        <begin position="228"/>
        <end position="250"/>
    </location>
</feature>
<evidence type="ECO:0000313" key="3">
    <source>
        <dbReference type="EMBL" id="KAL2322872.1"/>
    </source>
</evidence>
<keyword evidence="4" id="KW-1185">Reference proteome</keyword>
<gene>
    <name evidence="3" type="ORF">Fmac_027251</name>
</gene>
<feature type="compositionally biased region" description="Low complexity" evidence="1">
    <location>
        <begin position="251"/>
        <end position="273"/>
    </location>
</feature>
<feature type="domain" description="Retrotransposon Copia-like N-terminal" evidence="2">
    <location>
        <begin position="29"/>
        <end position="75"/>
    </location>
</feature>
<name>A0ABD1LH58_9FABA</name>
<comment type="caution">
    <text evidence="3">The sequence shown here is derived from an EMBL/GenBank/DDBJ whole genome shotgun (WGS) entry which is preliminary data.</text>
</comment>
<feature type="region of interest" description="Disordered" evidence="1">
    <location>
        <begin position="331"/>
        <end position="350"/>
    </location>
</feature>